<dbReference type="Proteomes" id="UP000548476">
    <property type="component" value="Unassembled WGS sequence"/>
</dbReference>
<dbReference type="AlphaFoldDB" id="A0A841FL08"/>
<dbReference type="GO" id="GO:0008239">
    <property type="term" value="F:dipeptidyl-peptidase activity"/>
    <property type="evidence" value="ECO:0007669"/>
    <property type="project" value="UniProtKB-EC"/>
</dbReference>
<dbReference type="InterPro" id="IPR029058">
    <property type="entry name" value="AB_hydrolase_fold"/>
</dbReference>
<evidence type="ECO:0000259" key="1">
    <source>
        <dbReference type="Pfam" id="PF00326"/>
    </source>
</evidence>
<dbReference type="GO" id="GO:0006508">
    <property type="term" value="P:proteolysis"/>
    <property type="evidence" value="ECO:0007669"/>
    <property type="project" value="InterPro"/>
</dbReference>
<reference evidence="3 4" key="1">
    <citation type="submission" date="2020-08" db="EMBL/GenBank/DDBJ databases">
        <title>Genomic Encyclopedia of Type Strains, Phase IV (KMG-IV): sequencing the most valuable type-strain genomes for metagenomic binning, comparative biology and taxonomic classification.</title>
        <authorList>
            <person name="Goeker M."/>
        </authorList>
    </citation>
    <scope>NUCLEOTIDE SEQUENCE [LARGE SCALE GENOMIC DNA]</scope>
    <source>
        <strain evidence="3 4">YIM 65646</strain>
    </source>
</reference>
<dbReference type="Pfam" id="PF00930">
    <property type="entry name" value="DPPIV_N"/>
    <property type="match status" value="1"/>
</dbReference>
<dbReference type="InterPro" id="IPR050278">
    <property type="entry name" value="Serine_Prot_S9B/DPPIV"/>
</dbReference>
<dbReference type="InterPro" id="IPR001375">
    <property type="entry name" value="Peptidase_S9_cat"/>
</dbReference>
<dbReference type="Gene3D" id="2.140.10.30">
    <property type="entry name" value="Dipeptidylpeptidase IV, N-terminal domain"/>
    <property type="match status" value="1"/>
</dbReference>
<comment type="caution">
    <text evidence="3">The sequence shown here is derived from an EMBL/GenBank/DDBJ whole genome shotgun (WGS) entry which is preliminary data.</text>
</comment>
<name>A0A841FL08_9ACTN</name>
<dbReference type="Gene3D" id="3.40.50.1820">
    <property type="entry name" value="alpha/beta hydrolase"/>
    <property type="match status" value="1"/>
</dbReference>
<dbReference type="SUPFAM" id="SSF82171">
    <property type="entry name" value="DPP6 N-terminal domain-like"/>
    <property type="match status" value="1"/>
</dbReference>
<gene>
    <name evidence="3" type="ORF">HNR73_002338</name>
</gene>
<organism evidence="3 4">
    <name type="scientific">Phytomonospora endophytica</name>
    <dbReference type="NCBI Taxonomy" id="714109"/>
    <lineage>
        <taxon>Bacteria</taxon>
        <taxon>Bacillati</taxon>
        <taxon>Actinomycetota</taxon>
        <taxon>Actinomycetes</taxon>
        <taxon>Micromonosporales</taxon>
        <taxon>Micromonosporaceae</taxon>
        <taxon>Phytomonospora</taxon>
    </lineage>
</organism>
<feature type="domain" description="Dipeptidylpeptidase IV N-terminal" evidence="2">
    <location>
        <begin position="108"/>
        <end position="318"/>
    </location>
</feature>
<dbReference type="EMBL" id="JACHGT010000004">
    <property type="protein sequence ID" value="MBB6034488.1"/>
    <property type="molecule type" value="Genomic_DNA"/>
</dbReference>
<dbReference type="RefSeq" id="WP_184787337.1">
    <property type="nucleotide sequence ID" value="NZ_BONT01000087.1"/>
</dbReference>
<evidence type="ECO:0000313" key="4">
    <source>
        <dbReference type="Proteomes" id="UP000548476"/>
    </source>
</evidence>
<dbReference type="GO" id="GO:0008236">
    <property type="term" value="F:serine-type peptidase activity"/>
    <property type="evidence" value="ECO:0007669"/>
    <property type="project" value="InterPro"/>
</dbReference>
<sequence>MAADTLPRQLSRTRHFGSGAPGSFTVSADGNTVLYLRSRAGDDPVALLWALDVATGEERVLVDAAALADESELPEAERIRRERARVRSAGITSYGVDAQTRLAVFALAGRLWTVEIATGVAKALPARDGAFDPRIDPTGRRVAYAHDGSVRVVEVDGSGDRAIVEPDGPVVRFGVAEHVASESMHRQRGHWWSPDGERLLVTRVDESAVDVWYIGDPAEPATPPREFRYPPAGGTNADVSLHVYTVDGSAAPVAVDWDRKGFEYLAEAGWDAHGPVITVQSRDQQTVQVLAVDPADGTTSTLHTERDDCWVELTPGTPARTSTGALVWIGTGDRRLHIGGEAVTPQGVYVRAVLGVDGDTVLFSASTAPVSAHLWTWRPDEGARRRSVEPGVHGGAVGGEGTLVHVARTLDSVAPRVRVLRAGAEAAEVKTFVETPILDSRPELLVLGERKLNTALFLPSWFKEGDAPLPVLMDPYGGSAGQKVMAVQNGATLVSQWFAEQGFAVVVVDGAGTPGRSPAFTRETYLDKATPVLADQVAALRELGRQRPELDLTRVGIRGWSFGGYLAALAVLRRPDVFHAAVSGAPVTDMRMYDSHWQERHLGHPDEHPEAYDHSSLIADAPKLSRPLLLVHGLADDNVFPVHTLRLSHALLVAGKRHDVLPLVRTTHMPTDPAAGEGLLWAQVEWLRGALG</sequence>
<evidence type="ECO:0000259" key="2">
    <source>
        <dbReference type="Pfam" id="PF00930"/>
    </source>
</evidence>
<accession>A0A841FL08</accession>
<dbReference type="PANTHER" id="PTHR11731">
    <property type="entry name" value="PROTEASE FAMILY S9B,C DIPEPTIDYL-PEPTIDASE IV-RELATED"/>
    <property type="match status" value="1"/>
</dbReference>
<keyword evidence="3" id="KW-0378">Hydrolase</keyword>
<evidence type="ECO:0000313" key="3">
    <source>
        <dbReference type="EMBL" id="MBB6034488.1"/>
    </source>
</evidence>
<dbReference type="EC" id="3.4.14.5" evidence="3"/>
<keyword evidence="4" id="KW-1185">Reference proteome</keyword>
<dbReference type="InterPro" id="IPR002469">
    <property type="entry name" value="Peptidase_S9B_N"/>
</dbReference>
<dbReference type="Pfam" id="PF00326">
    <property type="entry name" value="Peptidase_S9"/>
    <property type="match status" value="1"/>
</dbReference>
<dbReference type="SUPFAM" id="SSF53474">
    <property type="entry name" value="alpha/beta-Hydrolases"/>
    <property type="match status" value="1"/>
</dbReference>
<proteinExistence type="predicted"/>
<feature type="domain" description="Peptidase S9 prolyl oligopeptidase catalytic" evidence="1">
    <location>
        <begin position="495"/>
        <end position="689"/>
    </location>
</feature>
<dbReference type="PANTHER" id="PTHR11731:SF193">
    <property type="entry name" value="DIPEPTIDYL PEPTIDASE 9"/>
    <property type="match status" value="1"/>
</dbReference>
<protein>
    <submittedName>
        <fullName evidence="3">Dipeptidyl-peptidase-4</fullName>
        <ecNumber evidence="3">3.4.14.5</ecNumber>
    </submittedName>
</protein>